<feature type="region of interest" description="Disordered" evidence="5">
    <location>
        <begin position="317"/>
        <end position="359"/>
    </location>
</feature>
<dbReference type="EMBL" id="JH711588">
    <property type="protein sequence ID" value="EIW75434.1"/>
    <property type="molecule type" value="Genomic_DNA"/>
</dbReference>
<protein>
    <recommendedName>
        <fullName evidence="9">Mid2 domain-containing protein</fullName>
    </recommendedName>
</protein>
<dbReference type="AlphaFoldDB" id="A0A5M3M999"/>
<dbReference type="GO" id="GO:0016020">
    <property type="term" value="C:membrane"/>
    <property type="evidence" value="ECO:0007669"/>
    <property type="project" value="UniProtKB-SubCell"/>
</dbReference>
<reference evidence="8" key="1">
    <citation type="journal article" date="2012" name="Science">
        <title>The Paleozoic origin of enzymatic lignin decomposition reconstructed from 31 fungal genomes.</title>
        <authorList>
            <person name="Floudas D."/>
            <person name="Binder M."/>
            <person name="Riley R."/>
            <person name="Barry K."/>
            <person name="Blanchette R.A."/>
            <person name="Henrissat B."/>
            <person name="Martinez A.T."/>
            <person name="Otillar R."/>
            <person name="Spatafora J.W."/>
            <person name="Yadav J.S."/>
            <person name="Aerts A."/>
            <person name="Benoit I."/>
            <person name="Boyd A."/>
            <person name="Carlson A."/>
            <person name="Copeland A."/>
            <person name="Coutinho P.M."/>
            <person name="de Vries R.P."/>
            <person name="Ferreira P."/>
            <person name="Findley K."/>
            <person name="Foster B."/>
            <person name="Gaskell J."/>
            <person name="Glotzer D."/>
            <person name="Gorecki P."/>
            <person name="Heitman J."/>
            <person name="Hesse C."/>
            <person name="Hori C."/>
            <person name="Igarashi K."/>
            <person name="Jurgens J.A."/>
            <person name="Kallen N."/>
            <person name="Kersten P."/>
            <person name="Kohler A."/>
            <person name="Kuees U."/>
            <person name="Kumar T.K.A."/>
            <person name="Kuo A."/>
            <person name="LaButti K."/>
            <person name="Larrondo L.F."/>
            <person name="Lindquist E."/>
            <person name="Ling A."/>
            <person name="Lombard V."/>
            <person name="Lucas S."/>
            <person name="Lundell T."/>
            <person name="Martin R."/>
            <person name="McLaughlin D.J."/>
            <person name="Morgenstern I."/>
            <person name="Morin E."/>
            <person name="Murat C."/>
            <person name="Nagy L.G."/>
            <person name="Nolan M."/>
            <person name="Ohm R.A."/>
            <person name="Patyshakuliyeva A."/>
            <person name="Rokas A."/>
            <person name="Ruiz-Duenas F.J."/>
            <person name="Sabat G."/>
            <person name="Salamov A."/>
            <person name="Samejima M."/>
            <person name="Schmutz J."/>
            <person name="Slot J.C."/>
            <person name="St John F."/>
            <person name="Stenlid J."/>
            <person name="Sun H."/>
            <person name="Sun S."/>
            <person name="Syed K."/>
            <person name="Tsang A."/>
            <person name="Wiebenga A."/>
            <person name="Young D."/>
            <person name="Pisabarro A."/>
            <person name="Eastwood D.C."/>
            <person name="Martin F."/>
            <person name="Cullen D."/>
            <person name="Grigoriev I.V."/>
            <person name="Hibbett D.S."/>
        </authorList>
    </citation>
    <scope>NUCLEOTIDE SEQUENCE [LARGE SCALE GENOMIC DNA]</scope>
    <source>
        <strain evidence="8">RWD-64-598 SS2</strain>
    </source>
</reference>
<dbReference type="InterPro" id="IPR051694">
    <property type="entry name" value="Immunoregulatory_rcpt-like"/>
</dbReference>
<keyword evidence="3 6" id="KW-1133">Transmembrane helix</keyword>
<comment type="caution">
    <text evidence="7">The sequence shown here is derived from an EMBL/GenBank/DDBJ whole genome shotgun (WGS) entry which is preliminary data.</text>
</comment>
<feature type="region of interest" description="Disordered" evidence="5">
    <location>
        <begin position="123"/>
        <end position="149"/>
    </location>
</feature>
<dbReference type="PANTHER" id="PTHR15549">
    <property type="entry name" value="PAIRED IMMUNOGLOBULIN-LIKE TYPE 2 RECEPTOR"/>
    <property type="match status" value="1"/>
</dbReference>
<comment type="subcellular location">
    <subcellularLocation>
        <location evidence="1">Membrane</location>
        <topology evidence="1">Single-pass membrane protein</topology>
    </subcellularLocation>
</comment>
<evidence type="ECO:0000313" key="8">
    <source>
        <dbReference type="Proteomes" id="UP000053558"/>
    </source>
</evidence>
<feature type="region of interest" description="Disordered" evidence="5">
    <location>
        <begin position="240"/>
        <end position="265"/>
    </location>
</feature>
<sequence>MGGIPGILSVVGAVVNSAISDAAQFSCEVIGSCPTPNDQPSSSSTSAILGTTDASVSRFATPKPSPAFGASPSTVAPYPSEELPPQPSPTSTATPTQTSSTISLATVSSDIFTVTISESAQSVGLGRTPSLDKTPASTPTIPSTRSSSHSNNVGAIVGGILGAVIFLMIATVCYILLTRRRRRRPQSPSANFRSEWLQIEDRLPCSLKYESATSKEDEGYGFSVFPRLFARSKRSAGPSAQLVASTAEPPPAYQPSDSGIENETDKCPCSQDELICTPLNLIDWSHSPFFIYVFDSSTQNPHPSWCSPACTTQCSSLSTHTPSPSESENVPTSDSLPSPTVDLSAQPYPADTVSSSSTSLPSHCPTCTLSNSPAPSNTAPVTPVQTTVFLVTTILSTGSLKDGYRFTSVVASSDIVISTVYMSGSKTSTAIPRTSETSHVGAVVGGALGAIIIVMVFVVFLLWRRRRKQAASSTVDMAVRPKSVFGSDMDQKRPLPTGEDGGYGFSILSKWFSTSAAHLPPHSTLRAHEGPSTLTFISCDEPLPPYRPPRSDSTQQA</sequence>
<evidence type="ECO:0000256" key="5">
    <source>
        <dbReference type="SAM" id="MobiDB-lite"/>
    </source>
</evidence>
<dbReference type="CDD" id="cd12087">
    <property type="entry name" value="TM_EGFR-like"/>
    <property type="match status" value="1"/>
</dbReference>
<evidence type="ECO:0000256" key="1">
    <source>
        <dbReference type="ARBA" id="ARBA00004167"/>
    </source>
</evidence>
<evidence type="ECO:0000256" key="4">
    <source>
        <dbReference type="ARBA" id="ARBA00023136"/>
    </source>
</evidence>
<evidence type="ECO:0000256" key="6">
    <source>
        <dbReference type="SAM" id="Phobius"/>
    </source>
</evidence>
<feature type="transmembrane region" description="Helical" evidence="6">
    <location>
        <begin position="442"/>
        <end position="463"/>
    </location>
</feature>
<feature type="transmembrane region" description="Helical" evidence="6">
    <location>
        <begin position="403"/>
        <end position="422"/>
    </location>
</feature>
<feature type="transmembrane region" description="Helical" evidence="6">
    <location>
        <begin position="153"/>
        <end position="177"/>
    </location>
</feature>
<dbReference type="Proteomes" id="UP000053558">
    <property type="component" value="Unassembled WGS sequence"/>
</dbReference>
<feature type="compositionally biased region" description="Low complexity" evidence="5">
    <location>
        <begin position="134"/>
        <end position="149"/>
    </location>
</feature>
<accession>A0A5M3M999</accession>
<evidence type="ECO:0000313" key="7">
    <source>
        <dbReference type="EMBL" id="EIW75434.1"/>
    </source>
</evidence>
<gene>
    <name evidence="7" type="ORF">CONPUDRAFT_77128</name>
</gene>
<feature type="compositionally biased region" description="Low complexity" evidence="5">
    <location>
        <begin position="89"/>
        <end position="100"/>
    </location>
</feature>
<evidence type="ECO:0008006" key="9">
    <source>
        <dbReference type="Google" id="ProtNLM"/>
    </source>
</evidence>
<dbReference type="KEGG" id="cput:CONPUDRAFT_77128"/>
<keyword evidence="8" id="KW-1185">Reference proteome</keyword>
<organism evidence="7 8">
    <name type="scientific">Coniophora puteana (strain RWD-64-598)</name>
    <name type="common">Brown rot fungus</name>
    <dbReference type="NCBI Taxonomy" id="741705"/>
    <lineage>
        <taxon>Eukaryota</taxon>
        <taxon>Fungi</taxon>
        <taxon>Dikarya</taxon>
        <taxon>Basidiomycota</taxon>
        <taxon>Agaricomycotina</taxon>
        <taxon>Agaricomycetes</taxon>
        <taxon>Agaricomycetidae</taxon>
        <taxon>Boletales</taxon>
        <taxon>Coniophorineae</taxon>
        <taxon>Coniophoraceae</taxon>
        <taxon>Coniophora</taxon>
    </lineage>
</organism>
<name>A0A5M3M999_CONPW</name>
<proteinExistence type="predicted"/>
<keyword evidence="2 6" id="KW-0812">Transmembrane</keyword>
<dbReference type="GeneID" id="19209574"/>
<evidence type="ECO:0000256" key="3">
    <source>
        <dbReference type="ARBA" id="ARBA00022989"/>
    </source>
</evidence>
<keyword evidence="4 6" id="KW-0472">Membrane</keyword>
<dbReference type="PANTHER" id="PTHR15549:SF26">
    <property type="entry name" value="AXIAL BUDDING PATTERN PROTEIN 2-RELATED"/>
    <property type="match status" value="1"/>
</dbReference>
<feature type="compositionally biased region" description="Polar residues" evidence="5">
    <location>
        <begin position="317"/>
        <end position="343"/>
    </location>
</feature>
<feature type="region of interest" description="Disordered" evidence="5">
    <location>
        <begin position="55"/>
        <end position="100"/>
    </location>
</feature>
<dbReference type="RefSeq" id="XP_007774162.1">
    <property type="nucleotide sequence ID" value="XM_007775972.1"/>
</dbReference>
<evidence type="ECO:0000256" key="2">
    <source>
        <dbReference type="ARBA" id="ARBA00022692"/>
    </source>
</evidence>
<dbReference type="GO" id="GO:0071944">
    <property type="term" value="C:cell periphery"/>
    <property type="evidence" value="ECO:0007669"/>
    <property type="project" value="UniProtKB-ARBA"/>
</dbReference>